<accession>A0A0A0YQU7</accession>
<proteinExistence type="predicted"/>
<dbReference type="Proteomes" id="UP000030323">
    <property type="component" value="Segment"/>
</dbReference>
<keyword evidence="2" id="KW-1185">Reference proteome</keyword>
<dbReference type="RefSeq" id="YP_009146564.1">
    <property type="nucleotide sequence ID" value="NC_027331.1"/>
</dbReference>
<organism evidence="1 2">
    <name type="scientific">Citrobacter phage Moon</name>
    <dbReference type="NCBI Taxonomy" id="1540095"/>
    <lineage>
        <taxon>Viruses</taxon>
        <taxon>Duplodnaviria</taxon>
        <taxon>Heunggongvirae</taxon>
        <taxon>Uroviricota</taxon>
        <taxon>Caudoviricetes</taxon>
        <taxon>Pantevenvirales</taxon>
        <taxon>Straboviridae</taxon>
        <taxon>Tevenvirinae</taxon>
        <taxon>Moonvirus</taxon>
        <taxon>Moonvirus moon</taxon>
    </lineage>
</organism>
<dbReference type="KEGG" id="vg:24721730"/>
<evidence type="ECO:0000313" key="2">
    <source>
        <dbReference type="Proteomes" id="UP000030323"/>
    </source>
</evidence>
<protein>
    <submittedName>
        <fullName evidence="1">Uncharacterized protein</fullName>
    </submittedName>
</protein>
<dbReference type="InterPro" id="IPR027417">
    <property type="entry name" value="P-loop_NTPase"/>
</dbReference>
<name>A0A0A0YQU7_9CAUD</name>
<sequence length="176" mass="20547">MQYLTYPYLTLMHTFKDRAFERLDPHNDYWKCLTPMSRVSEFGTLRLDGGRQTGKSEAAALFAADWLHDGNDVIVISNNTSQSKELKERIERKAKGIQRIDSNLRGFCVHDTIRSFLDEDFNKYRGLSLTRALIIIDEPMKMPDVKKFYESYFYLVNHCLCQGDKPLPLFFVMGMQ</sequence>
<evidence type="ECO:0000313" key="1">
    <source>
        <dbReference type="EMBL" id="AIX12102.1"/>
    </source>
</evidence>
<dbReference type="EMBL" id="KM236240">
    <property type="protein sequence ID" value="AIX12102.1"/>
    <property type="molecule type" value="Genomic_DNA"/>
</dbReference>
<dbReference type="GeneID" id="24721730"/>
<gene>
    <name evidence="1" type="ORF">CPT_Moon131</name>
</gene>
<dbReference type="SUPFAM" id="SSF52540">
    <property type="entry name" value="P-loop containing nucleoside triphosphate hydrolases"/>
    <property type="match status" value="1"/>
</dbReference>
<dbReference type="Gene3D" id="3.40.50.300">
    <property type="entry name" value="P-loop containing nucleotide triphosphate hydrolases"/>
    <property type="match status" value="1"/>
</dbReference>
<reference evidence="1 2" key="1">
    <citation type="journal article" date="2015" name="Genome Announc.">
        <title>Complete Genome Sequence of Citrobacter freundii Myophage Moon.</title>
        <authorList>
            <person name="Edwards G.B."/>
            <person name="Luna A.J."/>
            <person name="Hernandez A.C."/>
            <person name="Kuty Everett G.F."/>
        </authorList>
    </citation>
    <scope>NUCLEOTIDE SEQUENCE [LARGE SCALE GENOMIC DNA]</scope>
</reference>